<evidence type="ECO:0000313" key="1">
    <source>
        <dbReference type="EMBL" id="KAF2748812.1"/>
    </source>
</evidence>
<dbReference type="Proteomes" id="UP000799440">
    <property type="component" value="Unassembled WGS sequence"/>
</dbReference>
<dbReference type="GO" id="GO:0005739">
    <property type="term" value="C:mitochondrion"/>
    <property type="evidence" value="ECO:0007669"/>
    <property type="project" value="TreeGrafter"/>
</dbReference>
<evidence type="ECO:0008006" key="3">
    <source>
        <dbReference type="Google" id="ProtNLM"/>
    </source>
</evidence>
<proteinExistence type="predicted"/>
<keyword evidence="2" id="KW-1185">Reference proteome</keyword>
<dbReference type="OrthoDB" id="275936at2759"/>
<dbReference type="PANTHER" id="PTHR37845:SF1">
    <property type="entry name" value="SEQUENCE ORPHAN"/>
    <property type="match status" value="1"/>
</dbReference>
<reference evidence="1" key="1">
    <citation type="journal article" date="2020" name="Stud. Mycol.">
        <title>101 Dothideomycetes genomes: a test case for predicting lifestyles and emergence of pathogens.</title>
        <authorList>
            <person name="Haridas S."/>
            <person name="Albert R."/>
            <person name="Binder M."/>
            <person name="Bloem J."/>
            <person name="Labutti K."/>
            <person name="Salamov A."/>
            <person name="Andreopoulos B."/>
            <person name="Baker S."/>
            <person name="Barry K."/>
            <person name="Bills G."/>
            <person name="Bluhm B."/>
            <person name="Cannon C."/>
            <person name="Castanera R."/>
            <person name="Culley D."/>
            <person name="Daum C."/>
            <person name="Ezra D."/>
            <person name="Gonzalez J."/>
            <person name="Henrissat B."/>
            <person name="Kuo A."/>
            <person name="Liang C."/>
            <person name="Lipzen A."/>
            <person name="Lutzoni F."/>
            <person name="Magnuson J."/>
            <person name="Mondo S."/>
            <person name="Nolan M."/>
            <person name="Ohm R."/>
            <person name="Pangilinan J."/>
            <person name="Park H.-J."/>
            <person name="Ramirez L."/>
            <person name="Alfaro M."/>
            <person name="Sun H."/>
            <person name="Tritt A."/>
            <person name="Yoshinaga Y."/>
            <person name="Zwiers L.-H."/>
            <person name="Turgeon B."/>
            <person name="Goodwin S."/>
            <person name="Spatafora J."/>
            <person name="Crous P."/>
            <person name="Grigoriev I."/>
        </authorList>
    </citation>
    <scope>NUCLEOTIDE SEQUENCE</scope>
    <source>
        <strain evidence="1">CBS 119925</strain>
    </source>
</reference>
<dbReference type="AlphaFoldDB" id="A0A6A6VDX1"/>
<dbReference type="EMBL" id="MU006568">
    <property type="protein sequence ID" value="KAF2748812.1"/>
    <property type="molecule type" value="Genomic_DNA"/>
</dbReference>
<organism evidence="1 2">
    <name type="scientific">Sporormia fimetaria CBS 119925</name>
    <dbReference type="NCBI Taxonomy" id="1340428"/>
    <lineage>
        <taxon>Eukaryota</taxon>
        <taxon>Fungi</taxon>
        <taxon>Dikarya</taxon>
        <taxon>Ascomycota</taxon>
        <taxon>Pezizomycotina</taxon>
        <taxon>Dothideomycetes</taxon>
        <taxon>Pleosporomycetidae</taxon>
        <taxon>Pleosporales</taxon>
        <taxon>Sporormiaceae</taxon>
        <taxon>Sporormia</taxon>
    </lineage>
</organism>
<name>A0A6A6VDX1_9PLEO</name>
<dbReference type="PANTHER" id="PTHR37845">
    <property type="entry name" value="SEQUENCE ORPHAN"/>
    <property type="match status" value="1"/>
</dbReference>
<protein>
    <recommendedName>
        <fullName evidence="3">Mitochondrial carrier</fullName>
    </recommendedName>
</protein>
<evidence type="ECO:0000313" key="2">
    <source>
        <dbReference type="Proteomes" id="UP000799440"/>
    </source>
</evidence>
<gene>
    <name evidence="1" type="ORF">M011DRAFT_400274</name>
</gene>
<accession>A0A6A6VDX1</accession>
<sequence>MGTKETDAGKRKWNTENLALRIGVDALAAGVAGALVAPIITTIDKGIIENASGKRTLRESVKSTLGEMFRTPMRFFGGRPFGLVFLLYTGTYLTANLTDTLTSTLHSHPASTVSPGLPKFAATSAANLSLCLYKDSQFTKLFASTSASSSSSSKRTHLPPISTAKPRIPLPTLFLFTARDMLTIFASFNLPSLLTPRFNVYINTFEARWVRMLDAGMVAQFVVPAAVQVVSTPLHLWGLDLYNRPNVGWEKRVGRVVRDWGVSVCARMGRIVPAFGVGGVVNGRCRGWGMRGVEGRGGG</sequence>
<dbReference type="InterPro" id="IPR038781">
    <property type="entry name" value="C365.16-ike"/>
</dbReference>